<protein>
    <recommendedName>
        <fullName evidence="4">CRM domain-containing protein</fullName>
    </recommendedName>
</protein>
<accession>A0AAD5ZB67</accession>
<organism evidence="5 6">
    <name type="scientific">Rhynchospora tenuis</name>
    <dbReference type="NCBI Taxonomy" id="198213"/>
    <lineage>
        <taxon>Eukaryota</taxon>
        <taxon>Viridiplantae</taxon>
        <taxon>Streptophyta</taxon>
        <taxon>Embryophyta</taxon>
        <taxon>Tracheophyta</taxon>
        <taxon>Spermatophyta</taxon>
        <taxon>Magnoliopsida</taxon>
        <taxon>Liliopsida</taxon>
        <taxon>Poales</taxon>
        <taxon>Cyperaceae</taxon>
        <taxon>Cyperoideae</taxon>
        <taxon>Rhynchosporeae</taxon>
        <taxon>Rhynchospora</taxon>
    </lineage>
</organism>
<evidence type="ECO:0000313" key="5">
    <source>
        <dbReference type="EMBL" id="KAJ3690309.1"/>
    </source>
</evidence>
<feature type="compositionally biased region" description="Polar residues" evidence="3">
    <location>
        <begin position="200"/>
        <end position="218"/>
    </location>
</feature>
<dbReference type="PANTHER" id="PTHR47714">
    <property type="entry name" value="CRS1/YHBY DOMAIN CONTAINING PROTEIN, EXPRESSED"/>
    <property type="match status" value="1"/>
</dbReference>
<evidence type="ECO:0000256" key="3">
    <source>
        <dbReference type="SAM" id="MobiDB-lite"/>
    </source>
</evidence>
<evidence type="ECO:0000313" key="6">
    <source>
        <dbReference type="Proteomes" id="UP001210211"/>
    </source>
</evidence>
<dbReference type="Proteomes" id="UP001210211">
    <property type="component" value="Unassembled WGS sequence"/>
</dbReference>
<keyword evidence="6" id="KW-1185">Reference proteome</keyword>
<dbReference type="EMBL" id="JAMRDG010000002">
    <property type="protein sequence ID" value="KAJ3690309.1"/>
    <property type="molecule type" value="Genomic_DNA"/>
</dbReference>
<dbReference type="Pfam" id="PF01985">
    <property type="entry name" value="CRS1_YhbY"/>
    <property type="match status" value="1"/>
</dbReference>
<evidence type="ECO:0000256" key="1">
    <source>
        <dbReference type="ARBA" id="ARBA00022884"/>
    </source>
</evidence>
<dbReference type="SMART" id="SM01103">
    <property type="entry name" value="CRS1_YhbY"/>
    <property type="match status" value="1"/>
</dbReference>
<sequence>MASLSLTTPLLRFSLHRPISLPSRFFSPLLFPNPLHSSPLRHISTDTSIATSLLDTASAKLPEFEGSEEDKEQEEKQVELPRFPVPKLTVKEKKELASYAHSLGKKLKYQQVGKSGVTPAVAASFVQTLEANELLKLKVHGNCPEEFLNVIRQLEESTGSVAVGQIGRSVILYRPSLSKMKKEETQNGTDSARKPRSFKKSPSTSSRFAKPGSTSKVGTNKRGSRASSQKNSRNP</sequence>
<feature type="domain" description="CRM" evidence="4">
    <location>
        <begin position="86"/>
        <end position="185"/>
    </location>
</feature>
<name>A0AAD5ZB67_9POAL</name>
<dbReference type="PANTHER" id="PTHR47714:SF1">
    <property type="entry name" value="RNA-BINDING CRS1 _ YHBY (CRM) DOMAIN PROTEIN"/>
    <property type="match status" value="1"/>
</dbReference>
<dbReference type="SUPFAM" id="SSF75471">
    <property type="entry name" value="YhbY-like"/>
    <property type="match status" value="1"/>
</dbReference>
<dbReference type="GO" id="GO:0003723">
    <property type="term" value="F:RNA binding"/>
    <property type="evidence" value="ECO:0007669"/>
    <property type="project" value="UniProtKB-UniRule"/>
</dbReference>
<dbReference type="Gene3D" id="3.30.110.60">
    <property type="entry name" value="YhbY-like"/>
    <property type="match status" value="1"/>
</dbReference>
<dbReference type="GO" id="GO:0009507">
    <property type="term" value="C:chloroplast"/>
    <property type="evidence" value="ECO:0007669"/>
    <property type="project" value="TreeGrafter"/>
</dbReference>
<dbReference type="AlphaFoldDB" id="A0AAD5ZB67"/>
<feature type="region of interest" description="Disordered" evidence="3">
    <location>
        <begin position="180"/>
        <end position="235"/>
    </location>
</feature>
<feature type="compositionally biased region" description="Polar residues" evidence="3">
    <location>
        <begin position="225"/>
        <end position="235"/>
    </location>
</feature>
<reference evidence="5 6" key="1">
    <citation type="journal article" date="2022" name="Cell">
        <title>Repeat-based holocentromeres influence genome architecture and karyotype evolution.</title>
        <authorList>
            <person name="Hofstatter P.G."/>
            <person name="Thangavel G."/>
            <person name="Lux T."/>
            <person name="Neumann P."/>
            <person name="Vondrak T."/>
            <person name="Novak P."/>
            <person name="Zhang M."/>
            <person name="Costa L."/>
            <person name="Castellani M."/>
            <person name="Scott A."/>
            <person name="Toegelov H."/>
            <person name="Fuchs J."/>
            <person name="Mata-Sucre Y."/>
            <person name="Dias Y."/>
            <person name="Vanzela A.L.L."/>
            <person name="Huettel B."/>
            <person name="Almeida C.C.S."/>
            <person name="Simkova H."/>
            <person name="Souza G."/>
            <person name="Pedrosa-Harand A."/>
            <person name="Macas J."/>
            <person name="Mayer K.F.X."/>
            <person name="Houben A."/>
            <person name="Marques A."/>
        </authorList>
    </citation>
    <scope>NUCLEOTIDE SEQUENCE [LARGE SCALE GENOMIC DNA]</scope>
    <source>
        <strain evidence="5">RhyTen1mFocal</strain>
    </source>
</reference>
<evidence type="ECO:0000259" key="4">
    <source>
        <dbReference type="PROSITE" id="PS51295"/>
    </source>
</evidence>
<dbReference type="InterPro" id="IPR001890">
    <property type="entry name" value="RNA-binding_CRM"/>
</dbReference>
<gene>
    <name evidence="5" type="ORF">LUZ61_019473</name>
</gene>
<dbReference type="FunFam" id="3.30.110.60:FF:000004">
    <property type="entry name" value="RNA-binding CRS1 / YhbY (CRM) domain protein"/>
    <property type="match status" value="1"/>
</dbReference>
<proteinExistence type="predicted"/>
<dbReference type="PROSITE" id="PS51295">
    <property type="entry name" value="CRM"/>
    <property type="match status" value="1"/>
</dbReference>
<keyword evidence="1 2" id="KW-0694">RNA-binding</keyword>
<dbReference type="InterPro" id="IPR035920">
    <property type="entry name" value="YhbY-like_sf"/>
</dbReference>
<comment type="caution">
    <text evidence="5">The sequence shown here is derived from an EMBL/GenBank/DDBJ whole genome shotgun (WGS) entry which is preliminary data.</text>
</comment>
<evidence type="ECO:0000256" key="2">
    <source>
        <dbReference type="PROSITE-ProRule" id="PRU00626"/>
    </source>
</evidence>